<dbReference type="VEuPathDB" id="FungiDB:PV09_09820"/>
<dbReference type="PROSITE" id="PS50013">
    <property type="entry name" value="CHROMO_2"/>
    <property type="match status" value="1"/>
</dbReference>
<dbReference type="GO" id="GO:0006338">
    <property type="term" value="P:chromatin remodeling"/>
    <property type="evidence" value="ECO:0007669"/>
    <property type="project" value="UniProtKB-ARBA"/>
</dbReference>
<dbReference type="EMBL" id="KN847752">
    <property type="protein sequence ID" value="KIV98338.1"/>
    <property type="molecule type" value="Genomic_DNA"/>
</dbReference>
<evidence type="ECO:0000256" key="3">
    <source>
        <dbReference type="ARBA" id="ARBA00023242"/>
    </source>
</evidence>
<accession>A0A0D2AHC1</accession>
<evidence type="ECO:0000256" key="2">
    <source>
        <dbReference type="ARBA" id="ARBA00011353"/>
    </source>
</evidence>
<dbReference type="InterPro" id="IPR017984">
    <property type="entry name" value="Chromo_dom_subgr"/>
</dbReference>
<dbReference type="GeneID" id="27317793"/>
<evidence type="ECO:0000259" key="4">
    <source>
        <dbReference type="PROSITE" id="PS50013"/>
    </source>
</evidence>
<protein>
    <recommendedName>
        <fullName evidence="4">Chromo domain-containing protein</fullName>
    </recommendedName>
</protein>
<dbReference type="RefSeq" id="XP_016208208.1">
    <property type="nucleotide sequence ID" value="XM_016363964.1"/>
</dbReference>
<evidence type="ECO:0000256" key="1">
    <source>
        <dbReference type="ARBA" id="ARBA00004123"/>
    </source>
</evidence>
<dbReference type="GO" id="GO:0005634">
    <property type="term" value="C:nucleus"/>
    <property type="evidence" value="ECO:0007669"/>
    <property type="project" value="UniProtKB-SubCell"/>
</dbReference>
<dbReference type="PRINTS" id="PR00504">
    <property type="entry name" value="CHROMODOMAIN"/>
</dbReference>
<gene>
    <name evidence="5" type="ORF">PV09_09820</name>
</gene>
<organism evidence="5 6">
    <name type="scientific">Verruconis gallopava</name>
    <dbReference type="NCBI Taxonomy" id="253628"/>
    <lineage>
        <taxon>Eukaryota</taxon>
        <taxon>Fungi</taxon>
        <taxon>Dikarya</taxon>
        <taxon>Ascomycota</taxon>
        <taxon>Pezizomycotina</taxon>
        <taxon>Dothideomycetes</taxon>
        <taxon>Pleosporomycetidae</taxon>
        <taxon>Venturiales</taxon>
        <taxon>Sympoventuriaceae</taxon>
        <taxon>Verruconis</taxon>
    </lineage>
</organism>
<dbReference type="InterPro" id="IPR023779">
    <property type="entry name" value="Chromodomain_CS"/>
</dbReference>
<keyword evidence="3" id="KW-0539">Nucleus</keyword>
<dbReference type="SUPFAM" id="SSF54160">
    <property type="entry name" value="Chromo domain-like"/>
    <property type="match status" value="1"/>
</dbReference>
<proteinExistence type="predicted"/>
<feature type="non-terminal residue" evidence="5">
    <location>
        <position position="1"/>
    </location>
</feature>
<dbReference type="InterPro" id="IPR056924">
    <property type="entry name" value="SH3_Tf2-1"/>
</dbReference>
<dbReference type="InterPro" id="IPR000953">
    <property type="entry name" value="Chromo/chromo_shadow_dom"/>
</dbReference>
<keyword evidence="6" id="KW-1185">Reference proteome</keyword>
<comment type="subcellular location">
    <subcellularLocation>
        <location evidence="1">Nucleus</location>
    </subcellularLocation>
</comment>
<reference evidence="5 6" key="1">
    <citation type="submission" date="2015-01" db="EMBL/GenBank/DDBJ databases">
        <title>The Genome Sequence of Ochroconis gallopava CBS43764.</title>
        <authorList>
            <consortium name="The Broad Institute Genomics Platform"/>
            <person name="Cuomo C."/>
            <person name="de Hoog S."/>
            <person name="Gorbushina A."/>
            <person name="Stielow B."/>
            <person name="Teixiera M."/>
            <person name="Abouelleil A."/>
            <person name="Chapman S.B."/>
            <person name="Priest M."/>
            <person name="Young S.K."/>
            <person name="Wortman J."/>
            <person name="Nusbaum C."/>
            <person name="Birren B."/>
        </authorList>
    </citation>
    <scope>NUCLEOTIDE SEQUENCE [LARGE SCALE GENOMIC DNA]</scope>
    <source>
        <strain evidence="5 6">CBS 43764</strain>
    </source>
</reference>
<dbReference type="STRING" id="253628.A0A0D2AHC1"/>
<dbReference type="PANTHER" id="PTHR22812">
    <property type="entry name" value="CHROMOBOX PROTEIN"/>
    <property type="match status" value="1"/>
</dbReference>
<dbReference type="InParanoid" id="A0A0D2AHC1"/>
<evidence type="ECO:0000313" key="6">
    <source>
        <dbReference type="Proteomes" id="UP000053259"/>
    </source>
</evidence>
<dbReference type="Gene3D" id="2.40.50.40">
    <property type="match status" value="1"/>
</dbReference>
<feature type="domain" description="Chromo" evidence="4">
    <location>
        <begin position="99"/>
        <end position="157"/>
    </location>
</feature>
<dbReference type="InterPro" id="IPR023780">
    <property type="entry name" value="Chromo_domain"/>
</dbReference>
<dbReference type="CDD" id="cd00024">
    <property type="entry name" value="CD_CSD"/>
    <property type="match status" value="1"/>
</dbReference>
<comment type="subunit">
    <text evidence="2">Component of the NuA4 histone acetyltransferase complex.</text>
</comment>
<sequence length="162" mass="19668">RMISQTNRKRSEGPDLKEGDKVYLWRRNIRTKRQNSKLDFLKIGPFKVKRIIGPVNYELQLPKSIKIHPIFHMSLLEKADPETPLNKETELEDPTEQEYEVEKILDHQVRRRQHFYLIKWKGYPQEENTWEPYKNLNCPFELSRYHRENPMHSKPLGFRQPE</sequence>
<dbReference type="HOGENOM" id="CLU_000384_6_4_1"/>
<dbReference type="Proteomes" id="UP000053259">
    <property type="component" value="Unassembled WGS sequence"/>
</dbReference>
<dbReference type="SMART" id="SM00298">
    <property type="entry name" value="CHROMO"/>
    <property type="match status" value="1"/>
</dbReference>
<dbReference type="PROSITE" id="PS00598">
    <property type="entry name" value="CHROMO_1"/>
    <property type="match status" value="1"/>
</dbReference>
<dbReference type="Pfam" id="PF00385">
    <property type="entry name" value="Chromo"/>
    <property type="match status" value="1"/>
</dbReference>
<dbReference type="InterPro" id="IPR051219">
    <property type="entry name" value="Heterochromatin_chromo-domain"/>
</dbReference>
<dbReference type="AlphaFoldDB" id="A0A0D2AHC1"/>
<name>A0A0D2AHC1_9PEZI</name>
<dbReference type="Pfam" id="PF24626">
    <property type="entry name" value="SH3_Tf2-1"/>
    <property type="match status" value="1"/>
</dbReference>
<evidence type="ECO:0000313" key="5">
    <source>
        <dbReference type="EMBL" id="KIV98338.1"/>
    </source>
</evidence>
<dbReference type="InterPro" id="IPR016197">
    <property type="entry name" value="Chromo-like_dom_sf"/>
</dbReference>
<dbReference type="OrthoDB" id="3865154at2759"/>